<keyword evidence="4" id="KW-1185">Reference proteome</keyword>
<dbReference type="Gene3D" id="3.90.550.10">
    <property type="entry name" value="Spore Coat Polysaccharide Biosynthesis Protein SpsA, Chain A"/>
    <property type="match status" value="1"/>
</dbReference>
<accession>A0A1X7IR04</accession>
<proteinExistence type="predicted"/>
<dbReference type="Pfam" id="PF00571">
    <property type="entry name" value="CBS"/>
    <property type="match status" value="2"/>
</dbReference>
<evidence type="ECO:0000256" key="1">
    <source>
        <dbReference type="PROSITE-ProRule" id="PRU00703"/>
    </source>
</evidence>
<dbReference type="PROSITE" id="PS51371">
    <property type="entry name" value="CBS"/>
    <property type="match status" value="1"/>
</dbReference>
<protein>
    <submittedName>
        <fullName evidence="3">CBS domain-containing protein</fullName>
    </submittedName>
</protein>
<evidence type="ECO:0000313" key="3">
    <source>
        <dbReference type="EMBL" id="SMG16896.1"/>
    </source>
</evidence>
<name>A0A1X7IR04_9BACT</name>
<dbReference type="Pfam" id="PF00483">
    <property type="entry name" value="NTP_transferase"/>
    <property type="match status" value="1"/>
</dbReference>
<dbReference type="Gene3D" id="3.10.580.10">
    <property type="entry name" value="CBS-domain"/>
    <property type="match status" value="1"/>
</dbReference>
<reference evidence="4" key="1">
    <citation type="submission" date="2017-04" db="EMBL/GenBank/DDBJ databases">
        <authorList>
            <person name="Varghese N."/>
            <person name="Submissions S."/>
        </authorList>
    </citation>
    <scope>NUCLEOTIDE SEQUENCE [LARGE SCALE GENOMIC DNA]</scope>
    <source>
        <strain evidence="4">USBA 82</strain>
    </source>
</reference>
<dbReference type="InterPro" id="IPR029044">
    <property type="entry name" value="Nucleotide-diphossugar_trans"/>
</dbReference>
<evidence type="ECO:0000259" key="2">
    <source>
        <dbReference type="PROSITE" id="PS51371"/>
    </source>
</evidence>
<dbReference type="InterPro" id="IPR050486">
    <property type="entry name" value="Mannose-1P_guanyltransferase"/>
</dbReference>
<dbReference type="OrthoDB" id="9801899at2"/>
<dbReference type="Proteomes" id="UP000193355">
    <property type="component" value="Unassembled WGS sequence"/>
</dbReference>
<keyword evidence="1" id="KW-0129">CBS domain</keyword>
<dbReference type="InterPro" id="IPR005835">
    <property type="entry name" value="NTP_transferase_dom"/>
</dbReference>
<dbReference type="AlphaFoldDB" id="A0A1X7IR04"/>
<sequence length="355" mass="39206">MNKDIAIRALCVDSFLALKGALSIIDANASQFVLVVDKDDTLLGVVTDGDIRRAILRGDSLDSPVSSVMNRSPKVTVEGESRGSMIRRMKELDVHFLIKVDENRRVLGIVRFSDLAVPATRTNPVVIMAGGRGRRLGALTDNCPKPMLPLGKKPILEMIIENLVECGFLNFYISVNYLKDSIIDHFGDGDRLGIKIAYLHEEKPLNTAGSLSLIDPLPKEPLLVMNGDIFTDLDFGELIDTHERSGADGTMCLREMSYQVPFGVVDLSDDGSVSSIREKPVITYMANAGMYVLSPEVLSFVPKGEPYAMTTLMDDLISRGKKLVSHTVDGLWIDVGRMEDFERARRSVCDDSRLR</sequence>
<evidence type="ECO:0000313" key="4">
    <source>
        <dbReference type="Proteomes" id="UP000193355"/>
    </source>
</evidence>
<dbReference type="PANTHER" id="PTHR22572">
    <property type="entry name" value="SUGAR-1-PHOSPHATE GUANYL TRANSFERASE"/>
    <property type="match status" value="1"/>
</dbReference>
<dbReference type="EMBL" id="FXBB01000004">
    <property type="protein sequence ID" value="SMG16896.1"/>
    <property type="molecule type" value="Genomic_DNA"/>
</dbReference>
<feature type="domain" description="CBS" evidence="2">
    <location>
        <begin position="1"/>
        <end position="63"/>
    </location>
</feature>
<dbReference type="SUPFAM" id="SSF54631">
    <property type="entry name" value="CBS-domain pair"/>
    <property type="match status" value="1"/>
</dbReference>
<dbReference type="InterPro" id="IPR000644">
    <property type="entry name" value="CBS_dom"/>
</dbReference>
<organism evidence="3 4">
    <name type="scientific">Dethiosulfovibrio salsuginis</name>
    <dbReference type="NCBI Taxonomy" id="561720"/>
    <lineage>
        <taxon>Bacteria</taxon>
        <taxon>Thermotogati</taxon>
        <taxon>Synergistota</taxon>
        <taxon>Synergistia</taxon>
        <taxon>Synergistales</taxon>
        <taxon>Dethiosulfovibrionaceae</taxon>
        <taxon>Dethiosulfovibrio</taxon>
    </lineage>
</organism>
<dbReference type="InterPro" id="IPR046342">
    <property type="entry name" value="CBS_dom_sf"/>
</dbReference>
<dbReference type="STRING" id="561720.SAMN06275492_10423"/>
<gene>
    <name evidence="3" type="ORF">SAMN06275492_10423</name>
</gene>
<dbReference type="RefSeq" id="WP_085543841.1">
    <property type="nucleotide sequence ID" value="NZ_FXBB01000004.1"/>
</dbReference>
<dbReference type="SUPFAM" id="SSF53448">
    <property type="entry name" value="Nucleotide-diphospho-sugar transferases"/>
    <property type="match status" value="1"/>
</dbReference>
<dbReference type="CDD" id="cd06426">
    <property type="entry name" value="NTP_transferase_like_2"/>
    <property type="match status" value="1"/>
</dbReference>